<dbReference type="AlphaFoldDB" id="A0A5B7ZLQ5"/>
<organism evidence="2 3">
    <name type="scientific">Thermomonas aquatica</name>
    <dbReference type="NCBI Taxonomy" id="2202149"/>
    <lineage>
        <taxon>Bacteria</taxon>
        <taxon>Pseudomonadati</taxon>
        <taxon>Pseudomonadota</taxon>
        <taxon>Gammaproteobacteria</taxon>
        <taxon>Lysobacterales</taxon>
        <taxon>Lysobacteraceae</taxon>
        <taxon>Thermomonas</taxon>
    </lineage>
</organism>
<dbReference type="CDD" id="cd03808">
    <property type="entry name" value="GT4_CapM-like"/>
    <property type="match status" value="1"/>
</dbReference>
<feature type="domain" description="Glycosyltransferase subfamily 4-like N-terminal" evidence="1">
    <location>
        <begin position="18"/>
        <end position="164"/>
    </location>
</feature>
<dbReference type="OrthoDB" id="9775208at2"/>
<dbReference type="InterPro" id="IPR028098">
    <property type="entry name" value="Glyco_trans_4-like_N"/>
</dbReference>
<proteinExistence type="predicted"/>
<evidence type="ECO:0000313" key="3">
    <source>
        <dbReference type="Proteomes" id="UP000308149"/>
    </source>
</evidence>
<reference evidence="2 3" key="1">
    <citation type="submission" date="2019-06" db="EMBL/GenBank/DDBJ databases">
        <title>Thermomonas aquatica sp. nov., isolated from an industrial wastewater treatment plant.</title>
        <authorList>
            <person name="Jeon J.H."/>
            <person name="Park D.-S."/>
        </authorList>
    </citation>
    <scope>NUCLEOTIDE SEQUENCE [LARGE SCALE GENOMIC DNA]</scope>
    <source>
        <strain evidence="2 3">SY21</strain>
    </source>
</reference>
<sequence length="381" mass="41004">MRVLLLAGFAASVVRFRGDLIRAMQACGCEVHVAAPGLSACREVAEALSRMGVRMHDTPLGRTGTSIPADLAYLFRSWRLMRRVRPAATLAYTAKPVIYGTLAAWVAGVPYRYALVTGLGFAFTAGRRGMLTQVVAFLYRIALVRARLVFFQNPDDQRLFRARGLLLSSTPSVVVDGSGVDVASYAATPLPTGSPVFLMIGRLIGDKGVREYAEAARCVKLRFPAARFRLAGWIDANPDAIAPEELDAWVADGTIEFLGRLEDVRPAIAAATAYVLPSYREGTPRTVLEAMAMGRPIITTDAPGCRETVIDGENGFLVPVGSVDALVESMVKFIGDPALAPRMGERSRGIAEEKYDVHKVNAVMLREMGIAPPQSGAPHAG</sequence>
<dbReference type="Pfam" id="PF13579">
    <property type="entry name" value="Glyco_trans_4_4"/>
    <property type="match status" value="1"/>
</dbReference>
<name>A0A5B7ZLQ5_9GAMM</name>
<evidence type="ECO:0000313" key="2">
    <source>
        <dbReference type="EMBL" id="QDA55868.1"/>
    </source>
</evidence>
<dbReference type="InterPro" id="IPR050194">
    <property type="entry name" value="Glycosyltransferase_grp1"/>
</dbReference>
<dbReference type="Gene3D" id="3.40.50.2000">
    <property type="entry name" value="Glycogen Phosphorylase B"/>
    <property type="match status" value="2"/>
</dbReference>
<dbReference type="GO" id="GO:0016758">
    <property type="term" value="F:hexosyltransferase activity"/>
    <property type="evidence" value="ECO:0007669"/>
    <property type="project" value="TreeGrafter"/>
</dbReference>
<accession>A0A5B7ZLQ5</accession>
<dbReference type="Pfam" id="PF13692">
    <property type="entry name" value="Glyco_trans_1_4"/>
    <property type="match status" value="1"/>
</dbReference>
<dbReference type="EMBL" id="CP040871">
    <property type="protein sequence ID" value="QDA55868.1"/>
    <property type="molecule type" value="Genomic_DNA"/>
</dbReference>
<evidence type="ECO:0000259" key="1">
    <source>
        <dbReference type="Pfam" id="PF13579"/>
    </source>
</evidence>
<dbReference type="PANTHER" id="PTHR45947">
    <property type="entry name" value="SULFOQUINOVOSYL TRANSFERASE SQD2"/>
    <property type="match status" value="1"/>
</dbReference>
<protein>
    <submittedName>
        <fullName evidence="2">Glycosyltransferase family 4 protein</fullName>
    </submittedName>
</protein>
<dbReference type="SUPFAM" id="SSF53756">
    <property type="entry name" value="UDP-Glycosyltransferase/glycogen phosphorylase"/>
    <property type="match status" value="1"/>
</dbReference>
<gene>
    <name evidence="2" type="ORF">FHQ07_00300</name>
</gene>
<dbReference type="PANTHER" id="PTHR45947:SF3">
    <property type="entry name" value="SULFOQUINOVOSYL TRANSFERASE SQD2"/>
    <property type="match status" value="1"/>
</dbReference>
<keyword evidence="3" id="KW-1185">Reference proteome</keyword>
<keyword evidence="2" id="KW-0808">Transferase</keyword>
<dbReference type="KEGG" id="thes:FHQ07_00300"/>
<dbReference type="Proteomes" id="UP000308149">
    <property type="component" value="Chromosome"/>
</dbReference>